<evidence type="ECO:0000313" key="2">
    <source>
        <dbReference type="Proteomes" id="UP001430065"/>
    </source>
</evidence>
<proteinExistence type="predicted"/>
<keyword evidence="2" id="KW-1185">Reference proteome</keyword>
<dbReference type="Proteomes" id="UP001430065">
    <property type="component" value="Unassembled WGS sequence"/>
</dbReference>
<evidence type="ECO:0000313" key="1">
    <source>
        <dbReference type="EMBL" id="MBM7123729.1"/>
    </source>
</evidence>
<organism evidence="1 2">
    <name type="scientific">Dyella kyungheensis</name>
    <dbReference type="NCBI Taxonomy" id="1242174"/>
    <lineage>
        <taxon>Bacteria</taxon>
        <taxon>Pseudomonadati</taxon>
        <taxon>Pseudomonadota</taxon>
        <taxon>Gammaproteobacteria</taxon>
        <taxon>Lysobacterales</taxon>
        <taxon>Rhodanobacteraceae</taxon>
        <taxon>Dyella</taxon>
    </lineage>
</organism>
<protein>
    <submittedName>
        <fullName evidence="1">Uncharacterized protein</fullName>
    </submittedName>
</protein>
<accession>A0ABS2JXW0</accession>
<sequence length="149" mass="16590">MDEAAIADPEGALLNFIGELGELEWRKYQRRAVVKLIGGENQIEDRSDLPPFVSFRFKDENESTIQRLWAAVANFEGNTRWGLFGHEREGLAGVNWTICPEVAGTARDIAKSHGRPVGDYIAEVQPTLAELAYEDLAGLESALRVEFGR</sequence>
<gene>
    <name evidence="1" type="ORF">ISP20_21395</name>
</gene>
<name>A0ABS2JXW0_9GAMM</name>
<reference evidence="1 2" key="1">
    <citation type="submission" date="2020-10" db="EMBL/GenBank/DDBJ databases">
        <title>Phylogeny of dyella-like bacteria.</title>
        <authorList>
            <person name="Fu J."/>
        </authorList>
    </citation>
    <scope>NUCLEOTIDE SEQUENCE [LARGE SCALE GENOMIC DNA]</scope>
    <source>
        <strain evidence="1 2">THG-B117</strain>
    </source>
</reference>
<dbReference type="EMBL" id="JADIKC010000021">
    <property type="protein sequence ID" value="MBM7123729.1"/>
    <property type="molecule type" value="Genomic_DNA"/>
</dbReference>
<dbReference type="RefSeq" id="WP_204638241.1">
    <property type="nucleotide sequence ID" value="NZ_JADIKC010000021.1"/>
</dbReference>
<comment type="caution">
    <text evidence="1">The sequence shown here is derived from an EMBL/GenBank/DDBJ whole genome shotgun (WGS) entry which is preliminary data.</text>
</comment>